<feature type="compositionally biased region" description="Low complexity" evidence="1">
    <location>
        <begin position="20"/>
        <end position="35"/>
    </location>
</feature>
<protein>
    <submittedName>
        <fullName evidence="2">Uncharacterized protein</fullName>
    </submittedName>
</protein>
<comment type="caution">
    <text evidence="2">The sequence shown here is derived from an EMBL/GenBank/DDBJ whole genome shotgun (WGS) entry which is preliminary data.</text>
</comment>
<evidence type="ECO:0000256" key="1">
    <source>
        <dbReference type="SAM" id="MobiDB-lite"/>
    </source>
</evidence>
<dbReference type="Proteomes" id="UP000886595">
    <property type="component" value="Unassembled WGS sequence"/>
</dbReference>
<dbReference type="AlphaFoldDB" id="A0A8X7PBT0"/>
<organism evidence="2 3">
    <name type="scientific">Brassica carinata</name>
    <name type="common">Ethiopian mustard</name>
    <name type="synonym">Abyssinian cabbage</name>
    <dbReference type="NCBI Taxonomy" id="52824"/>
    <lineage>
        <taxon>Eukaryota</taxon>
        <taxon>Viridiplantae</taxon>
        <taxon>Streptophyta</taxon>
        <taxon>Embryophyta</taxon>
        <taxon>Tracheophyta</taxon>
        <taxon>Spermatophyta</taxon>
        <taxon>Magnoliopsida</taxon>
        <taxon>eudicotyledons</taxon>
        <taxon>Gunneridae</taxon>
        <taxon>Pentapetalae</taxon>
        <taxon>rosids</taxon>
        <taxon>malvids</taxon>
        <taxon>Brassicales</taxon>
        <taxon>Brassicaceae</taxon>
        <taxon>Brassiceae</taxon>
        <taxon>Brassica</taxon>
    </lineage>
</organism>
<dbReference type="EMBL" id="JAAMPC010000017">
    <property type="protein sequence ID" value="KAG2248032.1"/>
    <property type="molecule type" value="Genomic_DNA"/>
</dbReference>
<sequence>MANPNNDWSQFYNKQTFFPTTSTTTTTASTSADSSVNPESRRVSKPTRRRSRAPPYTHYTSQHRHS</sequence>
<accession>A0A8X7PBT0</accession>
<proteinExistence type="predicted"/>
<evidence type="ECO:0000313" key="3">
    <source>
        <dbReference type="Proteomes" id="UP000886595"/>
    </source>
</evidence>
<reference evidence="2 3" key="1">
    <citation type="submission" date="2020-02" db="EMBL/GenBank/DDBJ databases">
        <authorList>
            <person name="Ma Q."/>
            <person name="Huang Y."/>
            <person name="Song X."/>
            <person name="Pei D."/>
        </authorList>
    </citation>
    <scope>NUCLEOTIDE SEQUENCE [LARGE SCALE GENOMIC DNA]</scope>
    <source>
        <strain evidence="2">Sxm20200214</strain>
        <tissue evidence="2">Leaf</tissue>
    </source>
</reference>
<feature type="compositionally biased region" description="Basic residues" evidence="1">
    <location>
        <begin position="43"/>
        <end position="52"/>
    </location>
</feature>
<feature type="region of interest" description="Disordered" evidence="1">
    <location>
        <begin position="19"/>
        <end position="66"/>
    </location>
</feature>
<evidence type="ECO:0000313" key="2">
    <source>
        <dbReference type="EMBL" id="KAG2248032.1"/>
    </source>
</evidence>
<keyword evidence="3" id="KW-1185">Reference proteome</keyword>
<gene>
    <name evidence="2" type="ORF">Bca52824_087660</name>
</gene>
<name>A0A8X7PBT0_BRACI</name>